<dbReference type="PANTHER" id="PTHR14969:SF13">
    <property type="entry name" value="AT30094P"/>
    <property type="match status" value="1"/>
</dbReference>
<dbReference type="SUPFAM" id="SSF48317">
    <property type="entry name" value="Acid phosphatase/Vanadium-dependent haloperoxidase"/>
    <property type="match status" value="1"/>
</dbReference>
<dbReference type="EMBL" id="JAVLVT010000008">
    <property type="protein sequence ID" value="MDS1271760.1"/>
    <property type="molecule type" value="Genomic_DNA"/>
</dbReference>
<dbReference type="CDD" id="cd03392">
    <property type="entry name" value="PAP2_like_2"/>
    <property type="match status" value="1"/>
</dbReference>
<evidence type="ECO:0000313" key="4">
    <source>
        <dbReference type="Proteomes" id="UP001250214"/>
    </source>
</evidence>
<dbReference type="Proteomes" id="UP001250214">
    <property type="component" value="Unassembled WGS sequence"/>
</dbReference>
<feature type="transmembrane region" description="Helical" evidence="1">
    <location>
        <begin position="206"/>
        <end position="227"/>
    </location>
</feature>
<accession>A0ABU2HA93</accession>
<keyword evidence="4" id="KW-1185">Reference proteome</keyword>
<feature type="transmembrane region" description="Helical" evidence="1">
    <location>
        <begin position="150"/>
        <end position="169"/>
    </location>
</feature>
<dbReference type="InterPro" id="IPR036938">
    <property type="entry name" value="PAP2/HPO_sf"/>
</dbReference>
<reference evidence="4" key="1">
    <citation type="submission" date="2023-07" db="EMBL/GenBank/DDBJ databases">
        <title>Novel species in the genus Lipingzhangella isolated from Sambhar Salt Lake.</title>
        <authorList>
            <person name="Jiya N."/>
            <person name="Kajale S."/>
            <person name="Sharma A."/>
        </authorList>
    </citation>
    <scope>NUCLEOTIDE SEQUENCE [LARGE SCALE GENOMIC DNA]</scope>
    <source>
        <strain evidence="4">LS1_29</strain>
    </source>
</reference>
<dbReference type="RefSeq" id="WP_310913321.1">
    <property type="nucleotide sequence ID" value="NZ_JAVLVT010000008.1"/>
</dbReference>
<keyword evidence="1" id="KW-1133">Transmembrane helix</keyword>
<dbReference type="InterPro" id="IPR000326">
    <property type="entry name" value="PAP2/HPO"/>
</dbReference>
<dbReference type="PANTHER" id="PTHR14969">
    <property type="entry name" value="SPHINGOSINE-1-PHOSPHATE PHOSPHOHYDROLASE"/>
    <property type="match status" value="1"/>
</dbReference>
<proteinExistence type="predicted"/>
<feature type="transmembrane region" description="Helical" evidence="1">
    <location>
        <begin position="84"/>
        <end position="102"/>
    </location>
</feature>
<protein>
    <submittedName>
        <fullName evidence="3">Phosphatase PAP2 family protein</fullName>
    </submittedName>
</protein>
<evidence type="ECO:0000256" key="1">
    <source>
        <dbReference type="SAM" id="Phobius"/>
    </source>
</evidence>
<dbReference type="Gene3D" id="1.20.144.10">
    <property type="entry name" value="Phosphatidic acid phosphatase type 2/haloperoxidase"/>
    <property type="match status" value="2"/>
</dbReference>
<feature type="transmembrane region" description="Helical" evidence="1">
    <location>
        <begin position="109"/>
        <end position="130"/>
    </location>
</feature>
<feature type="domain" description="Phosphatidic acid phosphatase type 2/haloperoxidase" evidence="2">
    <location>
        <begin position="106"/>
        <end position="221"/>
    </location>
</feature>
<dbReference type="SMART" id="SM00014">
    <property type="entry name" value="acidPPc"/>
    <property type="match status" value="1"/>
</dbReference>
<organism evidence="3 4">
    <name type="scientific">Lipingzhangella rawalii</name>
    <dbReference type="NCBI Taxonomy" id="2055835"/>
    <lineage>
        <taxon>Bacteria</taxon>
        <taxon>Bacillati</taxon>
        <taxon>Actinomycetota</taxon>
        <taxon>Actinomycetes</taxon>
        <taxon>Streptosporangiales</taxon>
        <taxon>Nocardiopsidaceae</taxon>
        <taxon>Lipingzhangella</taxon>
    </lineage>
</organism>
<evidence type="ECO:0000259" key="2">
    <source>
        <dbReference type="SMART" id="SM00014"/>
    </source>
</evidence>
<keyword evidence="1" id="KW-0472">Membrane</keyword>
<gene>
    <name evidence="3" type="ORF">RIF23_15805</name>
</gene>
<keyword evidence="1" id="KW-0812">Transmembrane</keyword>
<feature type="transmembrane region" description="Helical" evidence="1">
    <location>
        <begin position="26"/>
        <end position="46"/>
    </location>
</feature>
<feature type="transmembrane region" description="Helical" evidence="1">
    <location>
        <begin position="176"/>
        <end position="194"/>
    </location>
</feature>
<sequence length="241" mass="25784">MTPHTPVEPQAREARRTGILPDDRRILAVVAVVAALLLVVLTSLVATRWDPLIWFDTGAALHLYSTVHPLPTLGHGLETWTDLFGTRVMIALGVLVAVWLALRRQFTSAVWALGATGAAGAVGWVMKHAVERPRPEFIDPIATGSGPAFPSGHALMATVGMGVLLFATLPLVRGAWRWVVVVLAVGVAFSTGGTRPLLGVHWISDVIAGASLGVVILAGSLLVWTFLPQSLRRWDRVPPQS</sequence>
<comment type="caution">
    <text evidence="3">The sequence shown here is derived from an EMBL/GenBank/DDBJ whole genome shotgun (WGS) entry which is preliminary data.</text>
</comment>
<evidence type="ECO:0000313" key="3">
    <source>
        <dbReference type="EMBL" id="MDS1271760.1"/>
    </source>
</evidence>
<dbReference type="Pfam" id="PF01569">
    <property type="entry name" value="PAP2"/>
    <property type="match status" value="1"/>
</dbReference>
<name>A0ABU2HA93_9ACTN</name>